<dbReference type="GO" id="GO:0004527">
    <property type="term" value="F:exonuclease activity"/>
    <property type="evidence" value="ECO:0007669"/>
    <property type="project" value="UniProtKB-KW"/>
</dbReference>
<dbReference type="GO" id="GO:0140078">
    <property type="term" value="F:class I DNA-(apurinic or apyrimidinic site) endonuclease activity"/>
    <property type="evidence" value="ECO:0007669"/>
    <property type="project" value="UniProtKB-EC"/>
</dbReference>
<evidence type="ECO:0000256" key="14">
    <source>
        <dbReference type="ARBA" id="ARBA00023053"/>
    </source>
</evidence>
<dbReference type="Gene3D" id="3.20.20.140">
    <property type="entry name" value="Metal-dependent hydrolases"/>
    <property type="match status" value="1"/>
</dbReference>
<dbReference type="SUPFAM" id="SSF47802">
    <property type="entry name" value="DNA polymerase beta, N-terminal domain-like"/>
    <property type="match status" value="1"/>
</dbReference>
<dbReference type="Gene3D" id="3.30.460.10">
    <property type="entry name" value="Beta Polymerase, domain 2"/>
    <property type="match status" value="1"/>
</dbReference>
<comment type="catalytic activity">
    <reaction evidence="21">
        <text>DNA(n) + a 2'-deoxyribonucleoside 5'-triphosphate = DNA(n+1) + diphosphate</text>
        <dbReference type="Rhea" id="RHEA:22508"/>
        <dbReference type="Rhea" id="RHEA-COMP:17339"/>
        <dbReference type="Rhea" id="RHEA-COMP:17340"/>
        <dbReference type="ChEBI" id="CHEBI:33019"/>
        <dbReference type="ChEBI" id="CHEBI:61560"/>
        <dbReference type="ChEBI" id="CHEBI:173112"/>
        <dbReference type="EC" id="2.7.7.7"/>
    </reaction>
</comment>
<comment type="catalytic activity">
    <reaction evidence="19">
        <text>a 5'-end 2'-deoxyribose-2'-deoxyribonucleotide-DNA = (2E,4S)-4-hydroxypenten-2-al-5-phosphate + a 5'-end 5'-phospho-2'-deoxyribonucleoside-DNA + H(+)</text>
        <dbReference type="Rhea" id="RHEA:76255"/>
        <dbReference type="Rhea" id="RHEA-COMP:13180"/>
        <dbReference type="Rhea" id="RHEA-COMP:18657"/>
        <dbReference type="ChEBI" id="CHEBI:15378"/>
        <dbReference type="ChEBI" id="CHEBI:136412"/>
        <dbReference type="ChEBI" id="CHEBI:195194"/>
        <dbReference type="ChEBI" id="CHEBI:195195"/>
    </reaction>
</comment>
<dbReference type="STRING" id="1855912.LuPra_04208"/>
<dbReference type="NCBIfam" id="NF006375">
    <property type="entry name" value="PRK08609.1"/>
    <property type="match status" value="1"/>
</dbReference>
<keyword evidence="25" id="KW-0378">Hydrolase</keyword>
<dbReference type="GO" id="GO:0006281">
    <property type="term" value="P:DNA repair"/>
    <property type="evidence" value="ECO:0007669"/>
    <property type="project" value="UniProtKB-KW"/>
</dbReference>
<reference evidence="26" key="2">
    <citation type="submission" date="2016-04" db="EMBL/GenBank/DDBJ databases">
        <title>First Complete Genome Sequence of a Subdivision 6 Acidobacterium.</title>
        <authorList>
            <person name="Huang S."/>
            <person name="Vieira S."/>
            <person name="Bunk B."/>
            <person name="Riedel T."/>
            <person name="Sproeer C."/>
            <person name="Overmann J."/>
        </authorList>
    </citation>
    <scope>NUCLEOTIDE SEQUENCE [LARGE SCALE GENOMIC DNA]</scope>
    <source>
        <strain evidence="26">DSM 100886 HEG_-6_39</strain>
    </source>
</reference>
<evidence type="ECO:0000256" key="9">
    <source>
        <dbReference type="ARBA" id="ARBA00022695"/>
    </source>
</evidence>
<dbReference type="InterPro" id="IPR010996">
    <property type="entry name" value="HHH_MUS81"/>
</dbReference>
<proteinExistence type="predicted"/>
<evidence type="ECO:0000256" key="7">
    <source>
        <dbReference type="ARBA" id="ARBA00022634"/>
    </source>
</evidence>
<dbReference type="InterPro" id="IPR004013">
    <property type="entry name" value="PHP_dom"/>
</dbReference>
<evidence type="ECO:0000259" key="24">
    <source>
        <dbReference type="SMART" id="SM00483"/>
    </source>
</evidence>
<comment type="catalytic activity">
    <reaction evidence="18">
        <text>2'-deoxyribonucleotide-(2'-deoxyribose 5'-phosphate)-2'-deoxyribonucleotide-DNA = a 3'-end 2'-deoxyribonucleotide-(2,3-dehydro-2,3-deoxyribose 5'-phosphate)-DNA + a 5'-end 5'-phospho-2'-deoxyribonucleoside-DNA + H(+)</text>
        <dbReference type="Rhea" id="RHEA:66592"/>
        <dbReference type="Rhea" id="RHEA-COMP:13180"/>
        <dbReference type="Rhea" id="RHEA-COMP:16897"/>
        <dbReference type="Rhea" id="RHEA-COMP:17067"/>
        <dbReference type="ChEBI" id="CHEBI:15378"/>
        <dbReference type="ChEBI" id="CHEBI:136412"/>
        <dbReference type="ChEBI" id="CHEBI:157695"/>
        <dbReference type="ChEBI" id="CHEBI:167181"/>
        <dbReference type="EC" id="4.2.99.18"/>
    </reaction>
</comment>
<keyword evidence="10" id="KW-0235">DNA replication</keyword>
<evidence type="ECO:0000256" key="15">
    <source>
        <dbReference type="ARBA" id="ARBA00023204"/>
    </source>
</evidence>
<dbReference type="InterPro" id="IPR003141">
    <property type="entry name" value="Pol/His_phosphatase_N"/>
</dbReference>
<dbReference type="KEGG" id="abac:LuPra_04208"/>
<dbReference type="InterPro" id="IPR002054">
    <property type="entry name" value="DNA-dir_DNA_pol_X"/>
</dbReference>
<evidence type="ECO:0000256" key="11">
    <source>
        <dbReference type="ARBA" id="ARBA00022763"/>
    </source>
</evidence>
<name>A0A143PT23_LUTPR</name>
<evidence type="ECO:0000256" key="16">
    <source>
        <dbReference type="ARBA" id="ARBA00035717"/>
    </source>
</evidence>
<dbReference type="InterPro" id="IPR016195">
    <property type="entry name" value="Pol/histidinol_Pase-like"/>
</dbReference>
<dbReference type="CDD" id="cd00141">
    <property type="entry name" value="NT_POLXc"/>
    <property type="match status" value="1"/>
</dbReference>
<dbReference type="GO" id="GO:0042578">
    <property type="term" value="F:phosphoric ester hydrolase activity"/>
    <property type="evidence" value="ECO:0007669"/>
    <property type="project" value="TreeGrafter"/>
</dbReference>
<evidence type="ECO:0000313" key="26">
    <source>
        <dbReference type="Proteomes" id="UP000076079"/>
    </source>
</evidence>
<dbReference type="PRINTS" id="PR00870">
    <property type="entry name" value="DNAPOLXBETA"/>
</dbReference>
<evidence type="ECO:0000313" key="25">
    <source>
        <dbReference type="EMBL" id="AMY10964.1"/>
    </source>
</evidence>
<dbReference type="EC" id="4.2.99.18" evidence="4"/>
<dbReference type="GO" id="GO:0008270">
    <property type="term" value="F:zinc ion binding"/>
    <property type="evidence" value="ECO:0007669"/>
    <property type="project" value="TreeGrafter"/>
</dbReference>
<keyword evidence="12" id="KW-0832">Ubl conjugation</keyword>
<dbReference type="SUPFAM" id="SSF89550">
    <property type="entry name" value="PHP domain-like"/>
    <property type="match status" value="1"/>
</dbReference>
<evidence type="ECO:0000256" key="13">
    <source>
        <dbReference type="ARBA" id="ARBA00022932"/>
    </source>
</evidence>
<dbReference type="EMBL" id="CP015136">
    <property type="protein sequence ID" value="AMY10964.1"/>
    <property type="molecule type" value="Genomic_DNA"/>
</dbReference>
<gene>
    <name evidence="25" type="primary">polX_3</name>
    <name evidence="25" type="ORF">LuPra_04208</name>
</gene>
<dbReference type="InterPro" id="IPR027421">
    <property type="entry name" value="DNA_pol_lamdba_lyase_dom_sf"/>
</dbReference>
<dbReference type="SMART" id="SM00278">
    <property type="entry name" value="HhH1"/>
    <property type="match status" value="3"/>
</dbReference>
<organism evidence="25 26">
    <name type="scientific">Luteitalea pratensis</name>
    <dbReference type="NCBI Taxonomy" id="1855912"/>
    <lineage>
        <taxon>Bacteria</taxon>
        <taxon>Pseudomonadati</taxon>
        <taxon>Acidobacteriota</taxon>
        <taxon>Vicinamibacteria</taxon>
        <taxon>Vicinamibacterales</taxon>
        <taxon>Vicinamibacteraceae</taxon>
        <taxon>Luteitalea</taxon>
    </lineage>
</organism>
<dbReference type="Gene3D" id="1.10.150.110">
    <property type="entry name" value="DNA polymerase beta, N-terminal domain-like"/>
    <property type="match status" value="1"/>
</dbReference>
<dbReference type="PANTHER" id="PTHR36928:SF1">
    <property type="entry name" value="PHOSPHATASE YCDX-RELATED"/>
    <property type="match status" value="1"/>
</dbReference>
<dbReference type="OrthoDB" id="9808747at2"/>
<reference evidence="25 26" key="1">
    <citation type="journal article" date="2016" name="Genome Announc.">
        <title>First Complete Genome Sequence of a Subdivision 6 Acidobacterium Strain.</title>
        <authorList>
            <person name="Huang S."/>
            <person name="Vieira S."/>
            <person name="Bunk B."/>
            <person name="Riedel T."/>
            <person name="Sproer C."/>
            <person name="Overmann J."/>
        </authorList>
    </citation>
    <scope>NUCLEOTIDE SEQUENCE [LARGE SCALE GENOMIC DNA]</scope>
    <source>
        <strain evidence="26">DSM 100886 HEG_-6_39</strain>
    </source>
</reference>
<dbReference type="InterPro" id="IPR028207">
    <property type="entry name" value="DNA_pol_B_palm_palm"/>
</dbReference>
<sequence length="574" mass="62167">MENVAIARVLAEIGDLLEIRGDNPFKVRAYRNASQVVRDCGERVASLSAADLRGLPGIGKDIATRVTELIETGGSTFHRELAAEFPAGLLDVLRLQGVGPKTTALLYKELRIGSVDELKLALDSGSVRGVKGMGPGKEAALRKAIEDHQAFAGRYLASEVWQQAHALITHLRTVCPDATFDLVGSLRRGAETCGDLDVLATGAGPEVMEHFVAFGRVERVLGQGPTKSSVRLGKGLQADLRLVPPASRGAALQYFTGSKAHNIELRDRAVRLGLKLNEYGLFRLEDDIRIAGDSEANIYEALGLPWIAPELREQRGEFEAARDGRLPALVERDDLRGDLHCHTTATDGKDTIRAMALAARDAGLSYLAITDHSQALAMANGLDEDRALAHAARVRAIGDEIDGITLLAGIECDIRADGTMDLADDCLAQLDVVIASVHSALSQEPERMTERVLRALECPYVDVLGHPTGRMLLRREASGLDVEAVIAQAARLGVALEINGQPHRRDLHDGHARLARDRGVKIVLSSDAHAVAGFEHLHWATFTARRAWLTPQDVLTCLPLVALRSALRRHRSHA</sequence>
<feature type="domain" description="DNA-directed DNA polymerase X" evidence="24">
    <location>
        <begin position="1"/>
        <end position="313"/>
    </location>
</feature>
<dbReference type="InterPro" id="IPR022311">
    <property type="entry name" value="PolX-like"/>
</dbReference>
<comment type="cofactor">
    <cofactor evidence="1">
        <name>Mg(2+)</name>
        <dbReference type="ChEBI" id="CHEBI:18420"/>
    </cofactor>
</comment>
<evidence type="ECO:0000256" key="19">
    <source>
        <dbReference type="ARBA" id="ARBA00044678"/>
    </source>
</evidence>
<dbReference type="GO" id="GO:0003887">
    <property type="term" value="F:DNA-directed DNA polymerase activity"/>
    <property type="evidence" value="ECO:0007669"/>
    <property type="project" value="UniProtKB-KW"/>
</dbReference>
<dbReference type="InterPro" id="IPR043519">
    <property type="entry name" value="NT_sf"/>
</dbReference>
<dbReference type="Gene3D" id="3.30.210.10">
    <property type="entry name" value="DNA polymerase, thumb domain"/>
    <property type="match status" value="1"/>
</dbReference>
<comment type="function">
    <text evidence="20">Repair polymerase that plays a key role in base-excision repair. During this process, the damaged base is excised by specific DNA glycosylases, the DNA backbone is nicked at the abasic site by an apurinic/apyrimidic (AP) endonuclease, and POLB removes 5'-deoxyribose-phosphate from the preincised AP site acting as a 5'-deoxyribose-phosphate lyase (5'-dRP lyase); through its DNA polymerase activity, it adds one nucleotide to the 3' end of the arising single-nucleotide gap. Conducts 'gap-filling' DNA synthesis in a stepwise distributive fashion rather than in a processive fashion as for other DNA polymerases. It is also able to cleave sugar-phosphate bonds 3' to an intact AP site, acting as an AP lyase.</text>
</comment>
<dbReference type="Pfam" id="PF14792">
    <property type="entry name" value="DNA_pol_B_palm"/>
    <property type="match status" value="1"/>
</dbReference>
<keyword evidence="26" id="KW-1185">Reference proteome</keyword>
<dbReference type="Pfam" id="PF02811">
    <property type="entry name" value="PHP"/>
    <property type="match status" value="1"/>
</dbReference>
<dbReference type="SUPFAM" id="SSF81301">
    <property type="entry name" value="Nucleotidyltransferase"/>
    <property type="match status" value="1"/>
</dbReference>
<dbReference type="Gene3D" id="1.10.150.20">
    <property type="entry name" value="5' to 3' exonuclease, C-terminal subdomain"/>
    <property type="match status" value="1"/>
</dbReference>
<dbReference type="RefSeq" id="WP_157899492.1">
    <property type="nucleotide sequence ID" value="NZ_CP015136.1"/>
</dbReference>
<dbReference type="PATRIC" id="fig|1813736.3.peg.4447"/>
<dbReference type="AlphaFoldDB" id="A0A143PT23"/>
<dbReference type="SMART" id="SM00483">
    <property type="entry name" value="POLXc"/>
    <property type="match status" value="1"/>
</dbReference>
<dbReference type="CDD" id="cd07436">
    <property type="entry name" value="PHP_PolX"/>
    <property type="match status" value="1"/>
</dbReference>
<evidence type="ECO:0000259" key="22">
    <source>
        <dbReference type="SMART" id="SM00278"/>
    </source>
</evidence>
<dbReference type="Pfam" id="PF14520">
    <property type="entry name" value="HHH_5"/>
    <property type="match status" value="1"/>
</dbReference>
<evidence type="ECO:0000256" key="2">
    <source>
        <dbReference type="ARBA" id="ARBA00004496"/>
    </source>
</evidence>
<keyword evidence="11" id="KW-0227">DNA damage</keyword>
<keyword evidence="15" id="KW-0234">DNA repair</keyword>
<keyword evidence="7" id="KW-0237">DNA synthesis</keyword>
<evidence type="ECO:0000256" key="1">
    <source>
        <dbReference type="ARBA" id="ARBA00001946"/>
    </source>
</evidence>
<comment type="subcellular location">
    <subcellularLocation>
        <location evidence="2">Cytoplasm</location>
    </subcellularLocation>
</comment>
<evidence type="ECO:0000256" key="18">
    <source>
        <dbReference type="ARBA" id="ARBA00044632"/>
    </source>
</evidence>
<feature type="domain" description="Helix-hairpin-helix DNA-binding motif class 1" evidence="22">
    <location>
        <begin position="125"/>
        <end position="144"/>
    </location>
</feature>
<protein>
    <recommendedName>
        <fullName evidence="5">DNA polymerase beta</fullName>
        <ecNumber evidence="3">2.7.7.7</ecNumber>
        <ecNumber evidence="4">4.2.99.18</ecNumber>
    </recommendedName>
    <alternativeName>
        <fullName evidence="16">5'-deoxyribose-phosphate lyase</fullName>
    </alternativeName>
    <alternativeName>
        <fullName evidence="17">AP lyase</fullName>
    </alternativeName>
</protein>
<evidence type="ECO:0000256" key="10">
    <source>
        <dbReference type="ARBA" id="ARBA00022705"/>
    </source>
</evidence>
<feature type="domain" description="Polymerase/histidinol phosphatase N-terminal" evidence="23">
    <location>
        <begin position="337"/>
        <end position="416"/>
    </location>
</feature>
<dbReference type="GO" id="GO:0003677">
    <property type="term" value="F:DNA binding"/>
    <property type="evidence" value="ECO:0007669"/>
    <property type="project" value="InterPro"/>
</dbReference>
<dbReference type="SMART" id="SM00481">
    <property type="entry name" value="POLIIIAc"/>
    <property type="match status" value="1"/>
</dbReference>
<keyword evidence="13" id="KW-0239">DNA-directed DNA polymerase</keyword>
<dbReference type="InterPro" id="IPR037160">
    <property type="entry name" value="DNA_Pol_thumb_sf"/>
</dbReference>
<dbReference type="EC" id="2.7.7.7" evidence="3"/>
<keyword evidence="6" id="KW-0488">Methylation</keyword>
<evidence type="ECO:0000256" key="17">
    <source>
        <dbReference type="ARBA" id="ARBA00035726"/>
    </source>
</evidence>
<keyword evidence="8" id="KW-0808">Transferase</keyword>
<keyword evidence="25" id="KW-0269">Exonuclease</keyword>
<dbReference type="InterPro" id="IPR047967">
    <property type="entry name" value="PolX_PHP"/>
</dbReference>
<evidence type="ECO:0000256" key="6">
    <source>
        <dbReference type="ARBA" id="ARBA00022481"/>
    </source>
</evidence>
<feature type="domain" description="Helix-hairpin-helix DNA-binding motif class 1" evidence="22">
    <location>
        <begin position="90"/>
        <end position="109"/>
    </location>
</feature>
<dbReference type="GO" id="GO:0005829">
    <property type="term" value="C:cytosol"/>
    <property type="evidence" value="ECO:0007669"/>
    <property type="project" value="TreeGrafter"/>
</dbReference>
<accession>A0A143PT23</accession>
<keyword evidence="9" id="KW-0548">Nucleotidyltransferase</keyword>
<evidence type="ECO:0000256" key="12">
    <source>
        <dbReference type="ARBA" id="ARBA00022843"/>
    </source>
</evidence>
<evidence type="ECO:0000256" key="4">
    <source>
        <dbReference type="ARBA" id="ARBA00012720"/>
    </source>
</evidence>
<dbReference type="InterPro" id="IPR050243">
    <property type="entry name" value="PHP_phosphatase"/>
</dbReference>
<dbReference type="InterPro" id="IPR003583">
    <property type="entry name" value="Hlx-hairpin-Hlx_DNA-bd_motif"/>
</dbReference>
<evidence type="ECO:0000259" key="23">
    <source>
        <dbReference type="SMART" id="SM00481"/>
    </source>
</evidence>
<evidence type="ECO:0000256" key="5">
    <source>
        <dbReference type="ARBA" id="ARBA00020020"/>
    </source>
</evidence>
<dbReference type="Pfam" id="PF14716">
    <property type="entry name" value="HHH_8"/>
    <property type="match status" value="1"/>
</dbReference>
<dbReference type="InterPro" id="IPR029398">
    <property type="entry name" value="PolB_thumb"/>
</dbReference>
<dbReference type="Pfam" id="PF14791">
    <property type="entry name" value="DNA_pol_B_thumb"/>
    <property type="match status" value="1"/>
</dbReference>
<feature type="domain" description="Helix-hairpin-helix DNA-binding motif class 1" evidence="22">
    <location>
        <begin position="50"/>
        <end position="69"/>
    </location>
</feature>
<dbReference type="PIRSF" id="PIRSF005047">
    <property type="entry name" value="UCP005047_YshC"/>
    <property type="match status" value="1"/>
</dbReference>
<evidence type="ECO:0000256" key="21">
    <source>
        <dbReference type="ARBA" id="ARBA00049244"/>
    </source>
</evidence>
<dbReference type="PANTHER" id="PTHR36928">
    <property type="entry name" value="PHOSPHATASE YCDX-RELATED"/>
    <property type="match status" value="1"/>
</dbReference>
<dbReference type="InterPro" id="IPR002008">
    <property type="entry name" value="DNA_pol_X_beta-like"/>
</dbReference>
<keyword evidence="25" id="KW-0540">Nuclease</keyword>
<evidence type="ECO:0000256" key="3">
    <source>
        <dbReference type="ARBA" id="ARBA00012417"/>
    </source>
</evidence>
<dbReference type="Proteomes" id="UP000076079">
    <property type="component" value="Chromosome"/>
</dbReference>
<evidence type="ECO:0000256" key="8">
    <source>
        <dbReference type="ARBA" id="ARBA00022679"/>
    </source>
</evidence>
<evidence type="ECO:0000256" key="20">
    <source>
        <dbReference type="ARBA" id="ARBA00045548"/>
    </source>
</evidence>
<keyword evidence="14" id="KW-0915">Sodium</keyword>